<keyword evidence="1" id="KW-0812">Transmembrane</keyword>
<evidence type="ECO:0000313" key="3">
    <source>
        <dbReference type="Proteomes" id="UP000298138"/>
    </source>
</evidence>
<feature type="transmembrane region" description="Helical" evidence="1">
    <location>
        <begin position="52"/>
        <end position="75"/>
    </location>
</feature>
<dbReference type="Proteomes" id="UP000298138">
    <property type="component" value="Unassembled WGS sequence"/>
</dbReference>
<evidence type="ECO:0000256" key="1">
    <source>
        <dbReference type="SAM" id="Phobius"/>
    </source>
</evidence>
<protein>
    <submittedName>
        <fullName evidence="2">Uncharacterized protein</fullName>
    </submittedName>
</protein>
<proteinExistence type="predicted"/>
<feature type="transmembrane region" description="Helical" evidence="1">
    <location>
        <begin position="20"/>
        <end position="40"/>
    </location>
</feature>
<accession>A0A4S2MWP4</accession>
<sequence length="130" mass="14382">MDLSRSIATEASNHSTTPHLSGLSLPYSWITLQFGMILHLEFEADDSHNLPPAYGVATVSGALFAAAVSDFRVIWRLKVECLMRWEVDQRGSEGIGGKSGRRYSPPQYPQRSFFDRSAGEALLKGILNEP</sequence>
<gene>
    <name evidence="2" type="ORF">EX30DRAFT_35671</name>
</gene>
<keyword evidence="1" id="KW-0472">Membrane</keyword>
<dbReference type="EMBL" id="ML220121">
    <property type="protein sequence ID" value="TGZ81037.1"/>
    <property type="molecule type" value="Genomic_DNA"/>
</dbReference>
<keyword evidence="3" id="KW-1185">Reference proteome</keyword>
<evidence type="ECO:0000313" key="2">
    <source>
        <dbReference type="EMBL" id="TGZ81037.1"/>
    </source>
</evidence>
<organism evidence="2 3">
    <name type="scientific">Ascodesmis nigricans</name>
    <dbReference type="NCBI Taxonomy" id="341454"/>
    <lineage>
        <taxon>Eukaryota</taxon>
        <taxon>Fungi</taxon>
        <taxon>Dikarya</taxon>
        <taxon>Ascomycota</taxon>
        <taxon>Pezizomycotina</taxon>
        <taxon>Pezizomycetes</taxon>
        <taxon>Pezizales</taxon>
        <taxon>Ascodesmidaceae</taxon>
        <taxon>Ascodesmis</taxon>
    </lineage>
</organism>
<reference evidence="2 3" key="1">
    <citation type="submission" date="2019-04" db="EMBL/GenBank/DDBJ databases">
        <title>Comparative genomics and transcriptomics to analyze fruiting body development in filamentous ascomycetes.</title>
        <authorList>
            <consortium name="DOE Joint Genome Institute"/>
            <person name="Lutkenhaus R."/>
            <person name="Traeger S."/>
            <person name="Breuer J."/>
            <person name="Kuo A."/>
            <person name="Lipzen A."/>
            <person name="Pangilinan J."/>
            <person name="Dilworth D."/>
            <person name="Sandor L."/>
            <person name="Poggeler S."/>
            <person name="Barry K."/>
            <person name="Grigoriev I.V."/>
            <person name="Nowrousian M."/>
        </authorList>
    </citation>
    <scope>NUCLEOTIDE SEQUENCE [LARGE SCALE GENOMIC DNA]</scope>
    <source>
        <strain evidence="2 3">CBS 389.68</strain>
    </source>
</reference>
<dbReference type="AlphaFoldDB" id="A0A4S2MWP4"/>
<dbReference type="InParanoid" id="A0A4S2MWP4"/>
<name>A0A4S2MWP4_9PEZI</name>
<keyword evidence="1" id="KW-1133">Transmembrane helix</keyword>